<dbReference type="PANTHER" id="PTHR23148:SF0">
    <property type="entry name" value="SERINE_ARGININE REPETITIVE MATRIX PROTEIN 1"/>
    <property type="match status" value="1"/>
</dbReference>
<comment type="caution">
    <text evidence="4">The sequence shown here is derived from an EMBL/GenBank/DDBJ whole genome shotgun (WGS) entry which is preliminary data.</text>
</comment>
<gene>
    <name evidence="4" type="ORF">BaOVIS_006530</name>
</gene>
<dbReference type="Proteomes" id="UP001057455">
    <property type="component" value="Unassembled WGS sequence"/>
</dbReference>
<dbReference type="EMBL" id="BLIY01000006">
    <property type="protein sequence ID" value="GFE53249.1"/>
    <property type="molecule type" value="Genomic_DNA"/>
</dbReference>
<dbReference type="OrthoDB" id="163257at2759"/>
<name>A0A9W5WTX4_BABOV</name>
<dbReference type="GO" id="GO:0006397">
    <property type="term" value="P:mRNA processing"/>
    <property type="evidence" value="ECO:0007669"/>
    <property type="project" value="UniProtKB-KW"/>
</dbReference>
<dbReference type="PANTHER" id="PTHR23148">
    <property type="entry name" value="SERINE/ARGININE REGULATED NUCLEAR MATRIX PROTEIN"/>
    <property type="match status" value="1"/>
</dbReference>
<reference evidence="4" key="1">
    <citation type="submission" date="2019-12" db="EMBL/GenBank/DDBJ databases">
        <title>Genome sequence of Babesia ovis.</title>
        <authorList>
            <person name="Yamagishi J."/>
            <person name="Sevinc F."/>
            <person name="Xuan X."/>
        </authorList>
    </citation>
    <scope>NUCLEOTIDE SEQUENCE</scope>
    <source>
        <strain evidence="4">Selcuk</strain>
    </source>
</reference>
<feature type="domain" description="PWI" evidence="3">
    <location>
        <begin position="28"/>
        <end position="149"/>
    </location>
</feature>
<dbReference type="InterPro" id="IPR052225">
    <property type="entry name" value="Ser/Arg_repetitive_matrix"/>
</dbReference>
<dbReference type="SMART" id="SM00311">
    <property type="entry name" value="PWI"/>
    <property type="match status" value="1"/>
</dbReference>
<feature type="region of interest" description="Disordered" evidence="2">
    <location>
        <begin position="155"/>
        <end position="218"/>
    </location>
</feature>
<organism evidence="4 5">
    <name type="scientific">Babesia ovis</name>
    <dbReference type="NCBI Taxonomy" id="5869"/>
    <lineage>
        <taxon>Eukaryota</taxon>
        <taxon>Sar</taxon>
        <taxon>Alveolata</taxon>
        <taxon>Apicomplexa</taxon>
        <taxon>Aconoidasida</taxon>
        <taxon>Piroplasmida</taxon>
        <taxon>Babesiidae</taxon>
        <taxon>Babesia</taxon>
    </lineage>
</organism>
<proteinExistence type="predicted"/>
<dbReference type="InterPro" id="IPR002483">
    <property type="entry name" value="PWI_dom"/>
</dbReference>
<dbReference type="GO" id="GO:0005681">
    <property type="term" value="C:spliceosomal complex"/>
    <property type="evidence" value="ECO:0007669"/>
    <property type="project" value="TreeGrafter"/>
</dbReference>
<sequence length="321" mass="35885">MRGSRFSRDSGDLKTPFLAGKERELLESKKWPACFSQSVDITKVQIDAFKPWISRRVTELMGVEDEIVVDYCISQLKFFGETDAKANTENAGDGGIGLNEKPYLDPKKLQINLTGFMAKNARVFVKELWDLLLAAQENEYGIPQMFIDEKKQQIATSATDSSTHQHRINPSSRTDESALESNSNSGHRSPVGDRDRSVDPKSRRSRTRSISSSRAWYKNKKYTTHRKSGYSSKRRYDSPRGGSIRRRLFLTNSGPDRPVITSANIASHRAFIFVIIGNSGVRSLSDPASSAGISKRSTVSSPSLVFRCMALAFRTFVKASL</sequence>
<dbReference type="Gene3D" id="1.20.1390.10">
    <property type="entry name" value="PWI domain"/>
    <property type="match status" value="1"/>
</dbReference>
<dbReference type="PROSITE" id="PS51025">
    <property type="entry name" value="PWI"/>
    <property type="match status" value="1"/>
</dbReference>
<feature type="compositionally biased region" description="Polar residues" evidence="2">
    <location>
        <begin position="155"/>
        <end position="172"/>
    </location>
</feature>
<evidence type="ECO:0000313" key="5">
    <source>
        <dbReference type="Proteomes" id="UP001057455"/>
    </source>
</evidence>
<dbReference type="SUPFAM" id="SSF101233">
    <property type="entry name" value="PWI domain"/>
    <property type="match status" value="1"/>
</dbReference>
<accession>A0A9W5WTX4</accession>
<dbReference type="GO" id="GO:0003723">
    <property type="term" value="F:RNA binding"/>
    <property type="evidence" value="ECO:0007669"/>
    <property type="project" value="TreeGrafter"/>
</dbReference>
<dbReference type="Pfam" id="PF01480">
    <property type="entry name" value="PWI"/>
    <property type="match status" value="1"/>
</dbReference>
<evidence type="ECO:0000259" key="3">
    <source>
        <dbReference type="PROSITE" id="PS51025"/>
    </source>
</evidence>
<evidence type="ECO:0000256" key="1">
    <source>
        <dbReference type="ARBA" id="ARBA00022664"/>
    </source>
</evidence>
<keyword evidence="1" id="KW-0507">mRNA processing</keyword>
<keyword evidence="5" id="KW-1185">Reference proteome</keyword>
<dbReference type="AlphaFoldDB" id="A0A9W5WTX4"/>
<evidence type="ECO:0000256" key="2">
    <source>
        <dbReference type="SAM" id="MobiDB-lite"/>
    </source>
</evidence>
<protein>
    <submittedName>
        <fullName evidence="4">PWI domain-containing protein</fullName>
    </submittedName>
</protein>
<dbReference type="GO" id="GO:0048024">
    <property type="term" value="P:regulation of mRNA splicing, via spliceosome"/>
    <property type="evidence" value="ECO:0007669"/>
    <property type="project" value="TreeGrafter"/>
</dbReference>
<feature type="compositionally biased region" description="Basic and acidic residues" evidence="2">
    <location>
        <begin position="190"/>
        <end position="202"/>
    </location>
</feature>
<evidence type="ECO:0000313" key="4">
    <source>
        <dbReference type="EMBL" id="GFE53249.1"/>
    </source>
</evidence>
<dbReference type="InterPro" id="IPR036483">
    <property type="entry name" value="PWI_dom_sf"/>
</dbReference>